<evidence type="ECO:0000313" key="3">
    <source>
        <dbReference type="Proteomes" id="UP000319103"/>
    </source>
</evidence>
<comment type="caution">
    <text evidence="2">The sequence shown here is derived from an EMBL/GenBank/DDBJ whole genome shotgun (WGS) entry which is preliminary data.</text>
</comment>
<evidence type="ECO:0000256" key="1">
    <source>
        <dbReference type="SAM" id="Phobius"/>
    </source>
</evidence>
<proteinExistence type="predicted"/>
<dbReference type="AlphaFoldDB" id="A0A540VWR3"/>
<organism evidence="2 3">
    <name type="scientific">Kitasatospora acidiphila</name>
    <dbReference type="NCBI Taxonomy" id="2567942"/>
    <lineage>
        <taxon>Bacteria</taxon>
        <taxon>Bacillati</taxon>
        <taxon>Actinomycetota</taxon>
        <taxon>Actinomycetes</taxon>
        <taxon>Kitasatosporales</taxon>
        <taxon>Streptomycetaceae</taxon>
        <taxon>Kitasatospora</taxon>
    </lineage>
</organism>
<dbReference type="EMBL" id="VIGB01000003">
    <property type="protein sequence ID" value="TQF01188.1"/>
    <property type="molecule type" value="Genomic_DNA"/>
</dbReference>
<keyword evidence="1" id="KW-0472">Membrane</keyword>
<feature type="transmembrane region" description="Helical" evidence="1">
    <location>
        <begin position="64"/>
        <end position="86"/>
    </location>
</feature>
<evidence type="ECO:0000313" key="2">
    <source>
        <dbReference type="EMBL" id="TQF01188.1"/>
    </source>
</evidence>
<keyword evidence="3" id="KW-1185">Reference proteome</keyword>
<sequence length="278" mass="30097">MAGDFDAWAEQAGLGAFRGAFQPARRPKWAERKTGEQVGLVIAMVITVGVLGLIATALSSANPVVGIVLIALILGVFALSVTGTRVQTRANVGRELRFYDRGVAVVGTGGATMVPYRWEEMSVLQEITKHYRNGRYVRTTYVYTLSGPGVEPSRVKGGTLDGFEHPEAWGAEIQQQVTAVQLPPALATIRAGLNLEFGPFALNAERLSSGDKSVAWSEVQAIKTERGFLSVKQQGRWLNMTTRAVSRIPNFFVFRTLADHLVEAARGPQQHGGAGYRG</sequence>
<dbReference type="OrthoDB" id="4832786at2"/>
<gene>
    <name evidence="2" type="ORF">E6W39_01730</name>
</gene>
<dbReference type="RefSeq" id="WP_141631923.1">
    <property type="nucleotide sequence ID" value="NZ_VIGB01000003.1"/>
</dbReference>
<accession>A0A540VWR3</accession>
<protein>
    <submittedName>
        <fullName evidence="2">Uncharacterized protein</fullName>
    </submittedName>
</protein>
<reference evidence="2 3" key="1">
    <citation type="submission" date="2019-06" db="EMBL/GenBank/DDBJ databases">
        <title>Description of Kitasatospora acidophila sp. nov. isolated from pine grove soil, and reclassification of Streptomyces novaecaesareae to Kitasatospora novaeceasareae comb. nov.</title>
        <authorList>
            <person name="Kim M.J."/>
        </authorList>
    </citation>
    <scope>NUCLEOTIDE SEQUENCE [LARGE SCALE GENOMIC DNA]</scope>
    <source>
        <strain evidence="2 3">MMS16-CNU292</strain>
    </source>
</reference>
<dbReference type="InterPro" id="IPR046492">
    <property type="entry name" value="DUF6585"/>
</dbReference>
<keyword evidence="1" id="KW-1133">Transmembrane helix</keyword>
<name>A0A540VWR3_9ACTN</name>
<dbReference type="Proteomes" id="UP000319103">
    <property type="component" value="Unassembled WGS sequence"/>
</dbReference>
<feature type="transmembrane region" description="Helical" evidence="1">
    <location>
        <begin position="38"/>
        <end position="58"/>
    </location>
</feature>
<keyword evidence="1" id="KW-0812">Transmembrane</keyword>
<dbReference type="Pfam" id="PF20226">
    <property type="entry name" value="DUF6585"/>
    <property type="match status" value="1"/>
</dbReference>